<dbReference type="InterPro" id="IPR036188">
    <property type="entry name" value="FAD/NAD-bd_sf"/>
</dbReference>
<dbReference type="EC" id="1.14.13.168" evidence="9"/>
<protein>
    <recommendedName>
        <fullName evidence="9">indole-3-pyruvate monooxygenase</fullName>
        <ecNumber evidence="9">1.14.13.168</ecNumber>
    </recommendedName>
</protein>
<keyword evidence="11" id="KW-0503">Monooxygenase</keyword>
<keyword evidence="12" id="KW-1185">Reference proteome</keyword>
<comment type="caution">
    <text evidence="11">The sequence shown here is derived from an EMBL/GenBank/DDBJ whole genome shotgun (WGS) entry which is preliminary data.</text>
</comment>
<name>A0A8S0U1Z8_OLEEU</name>
<reference evidence="11 12" key="1">
    <citation type="submission" date="2019-12" db="EMBL/GenBank/DDBJ databases">
        <authorList>
            <person name="Alioto T."/>
            <person name="Alioto T."/>
            <person name="Gomez Garrido J."/>
        </authorList>
    </citation>
    <scope>NUCLEOTIDE SEQUENCE [LARGE SCALE GENOMIC DNA]</scope>
</reference>
<dbReference type="Gramene" id="OE9A032892T4">
    <property type="protein sequence ID" value="OE9A032892C4"/>
    <property type="gene ID" value="OE9A032892"/>
</dbReference>
<evidence type="ECO:0000256" key="7">
    <source>
        <dbReference type="ARBA" id="ARBA00023002"/>
    </source>
</evidence>
<keyword evidence="4" id="KW-0285">Flavoprotein</keyword>
<keyword evidence="5" id="KW-0274">FAD</keyword>
<comment type="cofactor">
    <cofactor evidence="1">
        <name>FAD</name>
        <dbReference type="ChEBI" id="CHEBI:57692"/>
    </cofactor>
</comment>
<dbReference type="GO" id="GO:0009851">
    <property type="term" value="P:auxin biosynthetic process"/>
    <property type="evidence" value="ECO:0007669"/>
    <property type="project" value="UniProtKB-KW"/>
</dbReference>
<comment type="catalytic activity">
    <reaction evidence="10">
        <text>indole-3-pyruvate + NADPH + O2 + H(+) = (indol-3-yl)acetate + CO2 + NADP(+) + H2O</text>
        <dbReference type="Rhea" id="RHEA:34331"/>
        <dbReference type="ChEBI" id="CHEBI:15377"/>
        <dbReference type="ChEBI" id="CHEBI:15378"/>
        <dbReference type="ChEBI" id="CHEBI:15379"/>
        <dbReference type="ChEBI" id="CHEBI:16526"/>
        <dbReference type="ChEBI" id="CHEBI:17640"/>
        <dbReference type="ChEBI" id="CHEBI:30854"/>
        <dbReference type="ChEBI" id="CHEBI:57783"/>
        <dbReference type="ChEBI" id="CHEBI:58349"/>
        <dbReference type="EC" id="1.14.13.168"/>
    </reaction>
</comment>
<organism evidence="11 12">
    <name type="scientific">Olea europaea subsp. europaea</name>
    <dbReference type="NCBI Taxonomy" id="158383"/>
    <lineage>
        <taxon>Eukaryota</taxon>
        <taxon>Viridiplantae</taxon>
        <taxon>Streptophyta</taxon>
        <taxon>Embryophyta</taxon>
        <taxon>Tracheophyta</taxon>
        <taxon>Spermatophyta</taxon>
        <taxon>Magnoliopsida</taxon>
        <taxon>eudicotyledons</taxon>
        <taxon>Gunneridae</taxon>
        <taxon>Pentapetalae</taxon>
        <taxon>asterids</taxon>
        <taxon>lamiids</taxon>
        <taxon>Lamiales</taxon>
        <taxon>Oleaceae</taxon>
        <taxon>Oleeae</taxon>
        <taxon>Olea</taxon>
    </lineage>
</organism>
<evidence type="ECO:0000256" key="2">
    <source>
        <dbReference type="ARBA" id="ARBA00004814"/>
    </source>
</evidence>
<dbReference type="Gramene" id="OE9A032892T3">
    <property type="protein sequence ID" value="OE9A032892C3"/>
    <property type="gene ID" value="OE9A032892"/>
</dbReference>
<evidence type="ECO:0000256" key="8">
    <source>
        <dbReference type="ARBA" id="ARBA00023070"/>
    </source>
</evidence>
<accession>A0A8S0U1Z8</accession>
<dbReference type="Gene3D" id="3.50.50.60">
    <property type="entry name" value="FAD/NAD(P)-binding domain"/>
    <property type="match status" value="1"/>
</dbReference>
<dbReference type="Proteomes" id="UP000594638">
    <property type="component" value="Unassembled WGS sequence"/>
</dbReference>
<keyword evidence="8" id="KW-0073">Auxin biosynthesis</keyword>
<evidence type="ECO:0000256" key="9">
    <source>
        <dbReference type="ARBA" id="ARBA00039148"/>
    </source>
</evidence>
<keyword evidence="6" id="KW-0521">NADP</keyword>
<dbReference type="PANTHER" id="PTHR43539:SF78">
    <property type="entry name" value="FLAVIN-CONTAINING MONOOXYGENASE"/>
    <property type="match status" value="1"/>
</dbReference>
<dbReference type="GO" id="GO:0050660">
    <property type="term" value="F:flavin adenine dinucleotide binding"/>
    <property type="evidence" value="ECO:0007669"/>
    <property type="project" value="TreeGrafter"/>
</dbReference>
<dbReference type="PANTHER" id="PTHR43539">
    <property type="entry name" value="FLAVIN-BINDING MONOOXYGENASE-LIKE PROTEIN (AFU_ORTHOLOGUE AFUA_4G09220)"/>
    <property type="match status" value="1"/>
</dbReference>
<evidence type="ECO:0000256" key="1">
    <source>
        <dbReference type="ARBA" id="ARBA00001974"/>
    </source>
</evidence>
<evidence type="ECO:0000313" key="11">
    <source>
        <dbReference type="EMBL" id="CAA3010806.1"/>
    </source>
</evidence>
<evidence type="ECO:0000313" key="12">
    <source>
        <dbReference type="Proteomes" id="UP000594638"/>
    </source>
</evidence>
<dbReference type="Gramene" id="OE9A032892T1">
    <property type="protein sequence ID" value="OE9A032892C1"/>
    <property type="gene ID" value="OE9A032892"/>
</dbReference>
<sequence>MNLLMRLLHVSSVRMIHNSYSQHKALKFQRVVVVGCGNSGMEVSPDLCNYDAKPSMVVRSLMSNTQHITVTFIHPFSFKKIESQYVDSNVVYGFSFSGSCIANDSYLFFFVFLLDYNWYKCLKCGIYLYLPFL</sequence>
<evidence type="ECO:0000256" key="4">
    <source>
        <dbReference type="ARBA" id="ARBA00022630"/>
    </source>
</evidence>
<gene>
    <name evidence="11" type="ORF">OLEA9_A032892</name>
</gene>
<evidence type="ECO:0000256" key="3">
    <source>
        <dbReference type="ARBA" id="ARBA00009183"/>
    </source>
</evidence>
<dbReference type="EMBL" id="CACTIH010007352">
    <property type="protein sequence ID" value="CAA3010806.1"/>
    <property type="molecule type" value="Genomic_DNA"/>
</dbReference>
<dbReference type="SUPFAM" id="SSF51905">
    <property type="entry name" value="FAD/NAD(P)-binding domain"/>
    <property type="match status" value="1"/>
</dbReference>
<dbReference type="OrthoDB" id="66881at2759"/>
<dbReference type="GO" id="GO:0103075">
    <property type="term" value="F:indole-3-pyruvate monooxygenase activity"/>
    <property type="evidence" value="ECO:0007669"/>
    <property type="project" value="UniProtKB-EC"/>
</dbReference>
<evidence type="ECO:0000256" key="10">
    <source>
        <dbReference type="ARBA" id="ARBA00047707"/>
    </source>
</evidence>
<comment type="similarity">
    <text evidence="3">Belongs to the FMO family.</text>
</comment>
<dbReference type="Gramene" id="OE9A032892T2">
    <property type="protein sequence ID" value="OE9A032892C2"/>
    <property type="gene ID" value="OE9A032892"/>
</dbReference>
<keyword evidence="7" id="KW-0560">Oxidoreductase</keyword>
<dbReference type="Gramene" id="OE9A032892T5">
    <property type="protein sequence ID" value="OE9A032892C5"/>
    <property type="gene ID" value="OE9A032892"/>
</dbReference>
<evidence type="ECO:0000256" key="5">
    <source>
        <dbReference type="ARBA" id="ARBA00022827"/>
    </source>
</evidence>
<comment type="pathway">
    <text evidence="2">Plant hormone metabolism; auxin biosynthesis.</text>
</comment>
<dbReference type="AlphaFoldDB" id="A0A8S0U1Z8"/>
<proteinExistence type="inferred from homology"/>
<evidence type="ECO:0000256" key="6">
    <source>
        <dbReference type="ARBA" id="ARBA00022857"/>
    </source>
</evidence>
<dbReference type="InterPro" id="IPR050982">
    <property type="entry name" value="Auxin_biosynth/cation_transpt"/>
</dbReference>